<reference evidence="3" key="1">
    <citation type="submission" date="2014-09" db="EMBL/GenBank/DDBJ databases">
        <authorList>
            <person name="Hjerde E."/>
        </authorList>
    </citation>
    <scope>NUCLEOTIDE SEQUENCE [LARGE SCALE GENOMIC DNA]</scope>
    <source>
        <strain evidence="3">06/09/139</strain>
    </source>
</reference>
<proteinExistence type="predicted"/>
<dbReference type="EMBL" id="LN554847">
    <property type="protein sequence ID" value="CED57494.1"/>
    <property type="molecule type" value="Genomic_DNA"/>
</dbReference>
<dbReference type="STRING" id="80852.AWOD_II_0870"/>
<dbReference type="InterPro" id="IPR031582">
    <property type="entry name" value="TadF"/>
</dbReference>
<dbReference type="Proteomes" id="UP000032427">
    <property type="component" value="Chromosome 2"/>
</dbReference>
<dbReference type="PATRIC" id="fig|80852.17.peg.3661"/>
<organism evidence="2 3">
    <name type="scientific">Aliivibrio wodanis</name>
    <dbReference type="NCBI Taxonomy" id="80852"/>
    <lineage>
        <taxon>Bacteria</taxon>
        <taxon>Pseudomonadati</taxon>
        <taxon>Pseudomonadota</taxon>
        <taxon>Gammaproteobacteria</taxon>
        <taxon>Vibrionales</taxon>
        <taxon>Vibrionaceae</taxon>
        <taxon>Aliivibrio</taxon>
    </lineage>
</organism>
<dbReference type="KEGG" id="awd:AWOD_II_0870"/>
<sequence>MNLKSKRFLIKQRGTFSVEFAIVGIFFSLLLAFSGDVIIKLSVKGKLDRLSFSLVNIVKEQTQFYDPDSNKALLRTDAQHLEEIASNSLRRTLGTFDVSNFGVLVEEVKFSSENVVSSFVSYDLAQQTCAVSRTLQELKNISVMSSWDRQVPLYRVTLCYETDNWIGDLLGSDFTTVSSSSIMIGR</sequence>
<dbReference type="Pfam" id="PF16964">
    <property type="entry name" value="TadF"/>
    <property type="match status" value="1"/>
</dbReference>
<evidence type="ECO:0000313" key="2">
    <source>
        <dbReference type="EMBL" id="CED57494.1"/>
    </source>
</evidence>
<dbReference type="AlphaFoldDB" id="A0A090ID56"/>
<keyword evidence="1" id="KW-0472">Membrane</keyword>
<keyword evidence="1" id="KW-0812">Transmembrane</keyword>
<accession>A0A090ID56</accession>
<keyword evidence="3" id="KW-1185">Reference proteome</keyword>
<keyword evidence="1" id="KW-1133">Transmembrane helix</keyword>
<protein>
    <submittedName>
        <fullName evidence="2">Membrane associated secretion system protein</fullName>
    </submittedName>
</protein>
<dbReference type="HOGENOM" id="CLU_095582_2_0_6"/>
<evidence type="ECO:0000313" key="3">
    <source>
        <dbReference type="Proteomes" id="UP000032427"/>
    </source>
</evidence>
<name>A0A090ID56_9GAMM</name>
<evidence type="ECO:0000256" key="1">
    <source>
        <dbReference type="SAM" id="Phobius"/>
    </source>
</evidence>
<gene>
    <name evidence="2" type="primary">tadF</name>
    <name evidence="2" type="ORF">AWOD_II_0870</name>
</gene>
<feature type="transmembrane region" description="Helical" evidence="1">
    <location>
        <begin position="20"/>
        <end position="39"/>
    </location>
</feature>